<dbReference type="EMBL" id="MAMP01000012">
    <property type="protein sequence ID" value="OES45791.1"/>
    <property type="molecule type" value="Genomic_DNA"/>
</dbReference>
<dbReference type="AlphaFoldDB" id="A0A1E7DRT6"/>
<dbReference type="Proteomes" id="UP000095658">
    <property type="component" value="Unassembled WGS sequence"/>
</dbReference>
<protein>
    <submittedName>
        <fullName evidence="1">Uncharacterized protein</fullName>
    </submittedName>
</protein>
<reference evidence="1 2" key="1">
    <citation type="submission" date="2016-06" db="EMBL/GenBank/DDBJ databases">
        <title>Domibacillus iocasae genome sequencing.</title>
        <authorList>
            <person name="Verma A."/>
            <person name="Pal Y."/>
            <person name="Ojha A.K."/>
            <person name="Krishnamurthi S."/>
        </authorList>
    </citation>
    <scope>NUCLEOTIDE SEQUENCE [LARGE SCALE GENOMIC DNA]</scope>
    <source>
        <strain evidence="1 2">DSM 29979</strain>
    </source>
</reference>
<dbReference type="RefSeq" id="WP_069937788.1">
    <property type="nucleotide sequence ID" value="NZ_MAMP01000012.1"/>
</dbReference>
<comment type="caution">
    <text evidence="1">The sequence shown here is derived from an EMBL/GenBank/DDBJ whole genome shotgun (WGS) entry which is preliminary data.</text>
</comment>
<name>A0A1E7DRT6_9BACI</name>
<organism evidence="1 2">
    <name type="scientific">Domibacillus iocasae</name>
    <dbReference type="NCBI Taxonomy" id="1714016"/>
    <lineage>
        <taxon>Bacteria</taxon>
        <taxon>Bacillati</taxon>
        <taxon>Bacillota</taxon>
        <taxon>Bacilli</taxon>
        <taxon>Bacillales</taxon>
        <taxon>Bacillaceae</taxon>
        <taxon>Domibacillus</taxon>
    </lineage>
</organism>
<proteinExistence type="predicted"/>
<accession>A0A1E7DRT6</accession>
<sequence>MEDYKDNDDLELYDTVIEEVLISHREKSISFQILKPISRIERQGGFTYRVKKGTLKFEDVIRANIPYSFEWDEWSEFYRSAVLGSSKMIDSIPAGAKENKSLEHVYLGVDYGVEYKELHIVCSNYYLSLEEQEYILHDDFDWLYEE</sequence>
<dbReference type="STRING" id="1714016.BA724_03010"/>
<dbReference type="OrthoDB" id="2966016at2"/>
<gene>
    <name evidence="1" type="ORF">BA724_03010</name>
</gene>
<evidence type="ECO:0000313" key="2">
    <source>
        <dbReference type="Proteomes" id="UP000095658"/>
    </source>
</evidence>
<evidence type="ECO:0000313" key="1">
    <source>
        <dbReference type="EMBL" id="OES45791.1"/>
    </source>
</evidence>
<keyword evidence="2" id="KW-1185">Reference proteome</keyword>